<proteinExistence type="predicted"/>
<dbReference type="PANTHER" id="PTHR33627:SF1">
    <property type="entry name" value="TRANSPOSASE"/>
    <property type="match status" value="1"/>
</dbReference>
<dbReference type="InterPro" id="IPR039365">
    <property type="entry name" value="IS701-like"/>
</dbReference>
<organism evidence="2 3">
    <name type="scientific">Salinactinospora qingdaonensis</name>
    <dbReference type="NCBI Taxonomy" id="702744"/>
    <lineage>
        <taxon>Bacteria</taxon>
        <taxon>Bacillati</taxon>
        <taxon>Actinomycetota</taxon>
        <taxon>Actinomycetes</taxon>
        <taxon>Streptosporangiales</taxon>
        <taxon>Nocardiopsidaceae</taxon>
        <taxon>Salinactinospora</taxon>
    </lineage>
</organism>
<feature type="domain" description="Transposase IS701-like DDE" evidence="1">
    <location>
        <begin position="22"/>
        <end position="245"/>
    </location>
</feature>
<reference evidence="3" key="1">
    <citation type="journal article" date="2019" name="Int. J. Syst. Evol. Microbiol.">
        <title>The Global Catalogue of Microorganisms (GCM) 10K type strain sequencing project: providing services to taxonomists for standard genome sequencing and annotation.</title>
        <authorList>
            <consortium name="The Broad Institute Genomics Platform"/>
            <consortium name="The Broad Institute Genome Sequencing Center for Infectious Disease"/>
            <person name="Wu L."/>
            <person name="Ma J."/>
        </authorList>
    </citation>
    <scope>NUCLEOTIDE SEQUENCE [LARGE SCALE GENOMIC DNA]</scope>
    <source>
        <strain evidence="3">JCM 17137</strain>
    </source>
</reference>
<evidence type="ECO:0000313" key="2">
    <source>
        <dbReference type="EMBL" id="GAA3742710.1"/>
    </source>
</evidence>
<sequence length="383" mass="41809">MVLTASQSDAREAVLTDMSASLFASLSRADQRRRGLAYLRGLLSVEGRKSISNIASGLGPGAEQSLHHFVSNSTWCWNPMRDALACYVSERFPPRAWVVRPTLIPKAGRNFVGVERHIHPETGTAVNAQRAVGVWSTHESMSVPVHWRLHLPPAWLRDEERRRQALIPDEAVEETMGDCVTAAVLARADREGRRVPVVADARGQDAASMIRRLRARGLPVVVRIEGSMEVEPLVDRFPGPCPAHRLMAAARHLRRVVPLRTAATGVSHQSPLVVAEVSVRLPSRRHRTSDMEGMLLLAVEDVAGSGPTELWLADLAKSSVADVVSLTRLMQQVDYGATIADRLGIRDFSGRSFTGWHRHATLVSAAHAVEALAGTSPSMARSA</sequence>
<accession>A0ABP7FNQ8</accession>
<dbReference type="EMBL" id="BAABDD010000008">
    <property type="protein sequence ID" value="GAA3742710.1"/>
    <property type="molecule type" value="Genomic_DNA"/>
</dbReference>
<dbReference type="InterPro" id="IPR038721">
    <property type="entry name" value="IS701-like_DDE_dom"/>
</dbReference>
<dbReference type="Proteomes" id="UP001500908">
    <property type="component" value="Unassembled WGS sequence"/>
</dbReference>
<name>A0ABP7FNQ8_9ACTN</name>
<evidence type="ECO:0000259" key="1">
    <source>
        <dbReference type="Pfam" id="PF13546"/>
    </source>
</evidence>
<dbReference type="PANTHER" id="PTHR33627">
    <property type="entry name" value="TRANSPOSASE"/>
    <property type="match status" value="1"/>
</dbReference>
<comment type="caution">
    <text evidence="2">The sequence shown here is derived from an EMBL/GenBank/DDBJ whole genome shotgun (WGS) entry which is preliminary data.</text>
</comment>
<protein>
    <submittedName>
        <fullName evidence="2">Transposase</fullName>
    </submittedName>
</protein>
<gene>
    <name evidence="2" type="ORF">GCM10022402_23010</name>
</gene>
<dbReference type="RefSeq" id="WP_344970717.1">
    <property type="nucleotide sequence ID" value="NZ_BAABDD010000008.1"/>
</dbReference>
<keyword evidence="3" id="KW-1185">Reference proteome</keyword>
<evidence type="ECO:0000313" key="3">
    <source>
        <dbReference type="Proteomes" id="UP001500908"/>
    </source>
</evidence>
<dbReference type="Pfam" id="PF13546">
    <property type="entry name" value="DDE_5"/>
    <property type="match status" value="1"/>
</dbReference>